<evidence type="ECO:0000256" key="4">
    <source>
        <dbReference type="ARBA" id="ARBA00022840"/>
    </source>
</evidence>
<dbReference type="GO" id="GO:0016887">
    <property type="term" value="F:ATP hydrolysis activity"/>
    <property type="evidence" value="ECO:0007669"/>
    <property type="project" value="InterPro"/>
</dbReference>
<evidence type="ECO:0000256" key="2">
    <source>
        <dbReference type="ARBA" id="ARBA00022475"/>
    </source>
</evidence>
<dbReference type="Gene3D" id="3.40.50.300">
    <property type="entry name" value="P-loop containing nucleotide triphosphate hydrolases"/>
    <property type="match status" value="1"/>
</dbReference>
<sequence length="357" mass="39915">MIFCYSSDLKAESEPPHDSAFLLYLCITEHNMQNENDIVMSIKGISKSYDNGFTALKEVNLDIHRGEILALLGPNGAGKTTLIGIITGLVKASSGEVVMNGLNTMQHQRQLRQKIGLVPQELLTESFETVLNTVRFSRGLFGLAPNPAFEEQLLKDLSLWDKRHNKILSLSGGMKRRVLIAKALIHEPEVLFLDEPTAGVDVELRHDLWRMIRRLSQDESLTVILTTHYIEEAEDMADRIAVINAGEIMLVEEKERLMQQFGKKTLRIKLKEPLTELPKALREAALELVDNGQSLLYTYHQDGDVANQDGASLSELLSLLSANDIEILDLISQKSSLEEIFVSLLENQEGAAKALKE</sequence>
<reference evidence="6 7" key="1">
    <citation type="submission" date="2014-07" db="EMBL/GenBank/DDBJ databases">
        <authorList>
            <person name="McCorrison J."/>
            <person name="Sanka R."/>
            <person name="Torralba M."/>
            <person name="Gillis M."/>
            <person name="Haft D.H."/>
            <person name="Methe B."/>
            <person name="Sutton G."/>
            <person name="Nelson K.E."/>
        </authorList>
    </citation>
    <scope>NUCLEOTIDE SEQUENCE [LARGE SCALE GENOMIC DNA]</scope>
    <source>
        <strain evidence="6 7">DNF00040</strain>
    </source>
</reference>
<comment type="caution">
    <text evidence="6">The sequence shown here is derived from an EMBL/GenBank/DDBJ whole genome shotgun (WGS) entry which is preliminary data.</text>
</comment>
<dbReference type="SUPFAM" id="SSF52540">
    <property type="entry name" value="P-loop containing nucleoside triphosphate hydrolases"/>
    <property type="match status" value="1"/>
</dbReference>
<dbReference type="PANTHER" id="PTHR42711:SF10">
    <property type="entry name" value="ABC TRANSPORTER ATP-BINDING PROTEIN"/>
    <property type="match status" value="1"/>
</dbReference>
<dbReference type="PROSITE" id="PS00211">
    <property type="entry name" value="ABC_TRANSPORTER_1"/>
    <property type="match status" value="1"/>
</dbReference>
<dbReference type="OrthoDB" id="9804819at2"/>
<dbReference type="eggNOG" id="COG1131">
    <property type="taxonomic scope" value="Bacteria"/>
</dbReference>
<dbReference type="InterPro" id="IPR003593">
    <property type="entry name" value="AAA+_ATPase"/>
</dbReference>
<evidence type="ECO:0000259" key="5">
    <source>
        <dbReference type="PROSITE" id="PS50893"/>
    </source>
</evidence>
<keyword evidence="4 6" id="KW-0067">ATP-binding</keyword>
<keyword evidence="1" id="KW-0813">Transport</keyword>
<keyword evidence="2" id="KW-1003">Cell membrane</keyword>
<accession>A0A095ZAR5</accession>
<gene>
    <name evidence="6" type="ORF">HMPREF2130_02245</name>
</gene>
<keyword evidence="3" id="KW-0547">Nucleotide-binding</keyword>
<dbReference type="GO" id="GO:0005524">
    <property type="term" value="F:ATP binding"/>
    <property type="evidence" value="ECO:0007669"/>
    <property type="project" value="UniProtKB-KW"/>
</dbReference>
<name>A0A095ZAR5_9BURK</name>
<organism evidence="6 7">
    <name type="scientific">Oligella urethralis DNF00040</name>
    <dbReference type="NCBI Taxonomy" id="1401065"/>
    <lineage>
        <taxon>Bacteria</taxon>
        <taxon>Pseudomonadati</taxon>
        <taxon>Pseudomonadota</taxon>
        <taxon>Betaproteobacteria</taxon>
        <taxon>Burkholderiales</taxon>
        <taxon>Alcaligenaceae</taxon>
        <taxon>Oligella</taxon>
    </lineage>
</organism>
<dbReference type="CDD" id="cd03230">
    <property type="entry name" value="ABC_DR_subfamily_A"/>
    <property type="match status" value="1"/>
</dbReference>
<proteinExistence type="predicted"/>
<dbReference type="PANTHER" id="PTHR42711">
    <property type="entry name" value="ABC TRANSPORTER ATP-BINDING PROTEIN"/>
    <property type="match status" value="1"/>
</dbReference>
<evidence type="ECO:0000256" key="3">
    <source>
        <dbReference type="ARBA" id="ARBA00022741"/>
    </source>
</evidence>
<dbReference type="PROSITE" id="PS50893">
    <property type="entry name" value="ABC_TRANSPORTER_2"/>
    <property type="match status" value="1"/>
</dbReference>
<dbReference type="InterPro" id="IPR017871">
    <property type="entry name" value="ABC_transporter-like_CS"/>
</dbReference>
<dbReference type="SMART" id="SM00382">
    <property type="entry name" value="AAA"/>
    <property type="match status" value="1"/>
</dbReference>
<evidence type="ECO:0000256" key="1">
    <source>
        <dbReference type="ARBA" id="ARBA00022448"/>
    </source>
</evidence>
<dbReference type="Proteomes" id="UP000029629">
    <property type="component" value="Unassembled WGS sequence"/>
</dbReference>
<protein>
    <submittedName>
        <fullName evidence="6">Multidrug ABC transporter ATP-binding protein</fullName>
    </submittedName>
</protein>
<dbReference type="InterPro" id="IPR050763">
    <property type="entry name" value="ABC_transporter_ATP-binding"/>
</dbReference>
<keyword evidence="7" id="KW-1185">Reference proteome</keyword>
<dbReference type="Pfam" id="PF00005">
    <property type="entry name" value="ABC_tran"/>
    <property type="match status" value="1"/>
</dbReference>
<evidence type="ECO:0000313" key="6">
    <source>
        <dbReference type="EMBL" id="KGF31850.1"/>
    </source>
</evidence>
<feature type="domain" description="ABC transporter" evidence="5">
    <location>
        <begin position="40"/>
        <end position="270"/>
    </location>
</feature>
<dbReference type="InterPro" id="IPR003439">
    <property type="entry name" value="ABC_transporter-like_ATP-bd"/>
</dbReference>
<dbReference type="EMBL" id="JRNI01000010">
    <property type="protein sequence ID" value="KGF31850.1"/>
    <property type="molecule type" value="Genomic_DNA"/>
</dbReference>
<dbReference type="InterPro" id="IPR027417">
    <property type="entry name" value="P-loop_NTPase"/>
</dbReference>
<dbReference type="AlphaFoldDB" id="A0A095ZAR5"/>
<keyword evidence="2" id="KW-0472">Membrane</keyword>
<evidence type="ECO:0000313" key="7">
    <source>
        <dbReference type="Proteomes" id="UP000029629"/>
    </source>
</evidence>